<dbReference type="Proteomes" id="UP000838100">
    <property type="component" value="Unassembled WGS sequence"/>
</dbReference>
<dbReference type="PROSITE" id="PS50977">
    <property type="entry name" value="HTH_TETR_2"/>
    <property type="match status" value="1"/>
</dbReference>
<evidence type="ECO:0000259" key="3">
    <source>
        <dbReference type="PROSITE" id="PS50977"/>
    </source>
</evidence>
<dbReference type="InterPro" id="IPR050624">
    <property type="entry name" value="HTH-type_Tx_Regulator"/>
</dbReference>
<dbReference type="SUPFAM" id="SSF46689">
    <property type="entry name" value="Homeodomain-like"/>
    <property type="match status" value="1"/>
</dbReference>
<proteinExistence type="predicted"/>
<dbReference type="PRINTS" id="PR00455">
    <property type="entry name" value="HTHTETR"/>
</dbReference>
<accession>A0ABM9AJF0</accession>
<dbReference type="InterPro" id="IPR001647">
    <property type="entry name" value="HTH_TetR"/>
</dbReference>
<evidence type="ECO:0000256" key="2">
    <source>
        <dbReference type="PROSITE-ProRule" id="PRU00335"/>
    </source>
</evidence>
<feature type="DNA-binding region" description="H-T-H motif" evidence="2">
    <location>
        <begin position="44"/>
        <end position="63"/>
    </location>
</feature>
<dbReference type="PANTHER" id="PTHR43479">
    <property type="entry name" value="ACREF/ENVCD OPERON REPRESSOR-RELATED"/>
    <property type="match status" value="1"/>
</dbReference>
<dbReference type="InterPro" id="IPR009057">
    <property type="entry name" value="Homeodomain-like_sf"/>
</dbReference>
<evidence type="ECO:0000313" key="4">
    <source>
        <dbReference type="EMBL" id="CAH0993369.1"/>
    </source>
</evidence>
<keyword evidence="5" id="KW-1185">Reference proteome</keyword>
<evidence type="ECO:0000313" key="5">
    <source>
        <dbReference type="Proteomes" id="UP000838100"/>
    </source>
</evidence>
<dbReference type="Pfam" id="PF00440">
    <property type="entry name" value="TetR_N"/>
    <property type="match status" value="1"/>
</dbReference>
<comment type="caution">
    <text evidence="4">The sequence shown here is derived from an EMBL/GenBank/DDBJ whole genome shotgun (WGS) entry which is preliminary data.</text>
</comment>
<sequence>MSKAVDGDNHSALPRREQLRLQTQDVIFKAAMVEISAVGLANMKIDTVAKKAGVTRPTIYAHFPTKEDFLRELELRTQQRALSLMQQHIGSATGLDLIHKMIDAIFELLERTPQTLRREVFGFVIRHPAKANWSENALFSFLHQSILQGQQAGDIPKGYSPEELVQISTTSIFGFLAVEAEDAEGRRKRCHQMVGLLFS</sequence>
<dbReference type="RefSeq" id="WP_237446049.1">
    <property type="nucleotide sequence ID" value="NZ_CAKLPX010000008.1"/>
</dbReference>
<gene>
    <name evidence="4" type="ORF">SIN8267_03517</name>
</gene>
<feature type="domain" description="HTH tetR-type" evidence="3">
    <location>
        <begin position="21"/>
        <end position="81"/>
    </location>
</feature>
<name>A0ABM9AJF0_9GAMM</name>
<dbReference type="PANTHER" id="PTHR43479:SF11">
    <property type="entry name" value="ACREF_ENVCD OPERON REPRESSOR-RELATED"/>
    <property type="match status" value="1"/>
</dbReference>
<evidence type="ECO:0000256" key="1">
    <source>
        <dbReference type="ARBA" id="ARBA00023125"/>
    </source>
</evidence>
<keyword evidence="1 2" id="KW-0238">DNA-binding</keyword>
<organism evidence="4 5">
    <name type="scientific">Sinobacterium norvegicum</name>
    <dbReference type="NCBI Taxonomy" id="1641715"/>
    <lineage>
        <taxon>Bacteria</taxon>
        <taxon>Pseudomonadati</taxon>
        <taxon>Pseudomonadota</taxon>
        <taxon>Gammaproteobacteria</taxon>
        <taxon>Cellvibrionales</taxon>
        <taxon>Spongiibacteraceae</taxon>
        <taxon>Sinobacterium</taxon>
    </lineage>
</organism>
<dbReference type="EMBL" id="CAKLPX010000008">
    <property type="protein sequence ID" value="CAH0993369.1"/>
    <property type="molecule type" value="Genomic_DNA"/>
</dbReference>
<dbReference type="Gene3D" id="1.10.357.10">
    <property type="entry name" value="Tetracycline Repressor, domain 2"/>
    <property type="match status" value="1"/>
</dbReference>
<reference evidence="4" key="1">
    <citation type="submission" date="2021-12" db="EMBL/GenBank/DDBJ databases">
        <authorList>
            <person name="Rodrigo-Torres L."/>
            <person name="Arahal R. D."/>
            <person name="Lucena T."/>
        </authorList>
    </citation>
    <scope>NUCLEOTIDE SEQUENCE</scope>
    <source>
        <strain evidence="4">CECT 8267</strain>
    </source>
</reference>
<protein>
    <recommendedName>
        <fullName evidence="3">HTH tetR-type domain-containing protein</fullName>
    </recommendedName>
</protein>